<feature type="compositionally biased region" description="Pro residues" evidence="2">
    <location>
        <begin position="331"/>
        <end position="347"/>
    </location>
</feature>
<dbReference type="Pfam" id="PF04195">
    <property type="entry name" value="Transposase_28"/>
    <property type="match status" value="1"/>
</dbReference>
<gene>
    <name evidence="4" type="primary">LOC125520966</name>
</gene>
<protein>
    <recommendedName>
        <fullName evidence="3">Transposase (putative) gypsy type domain-containing protein</fullName>
    </recommendedName>
</protein>
<feature type="region of interest" description="Disordered" evidence="2">
    <location>
        <begin position="1"/>
        <end position="33"/>
    </location>
</feature>
<dbReference type="RefSeq" id="XP_048541964.1">
    <property type="nucleotide sequence ID" value="XM_048686007.1"/>
</dbReference>
<keyword evidence="5" id="KW-1185">Reference proteome</keyword>
<dbReference type="OrthoDB" id="687305at2759"/>
<reference evidence="5" key="1">
    <citation type="journal article" date="2013" name="Nature">
        <title>Draft genome of the wheat A-genome progenitor Triticum urartu.</title>
        <authorList>
            <person name="Ling H.Q."/>
            <person name="Zhao S."/>
            <person name="Liu D."/>
            <person name="Wang J."/>
            <person name="Sun H."/>
            <person name="Zhang C."/>
            <person name="Fan H."/>
            <person name="Li D."/>
            <person name="Dong L."/>
            <person name="Tao Y."/>
            <person name="Gao C."/>
            <person name="Wu H."/>
            <person name="Li Y."/>
            <person name="Cui Y."/>
            <person name="Guo X."/>
            <person name="Zheng S."/>
            <person name="Wang B."/>
            <person name="Yu K."/>
            <person name="Liang Q."/>
            <person name="Yang W."/>
            <person name="Lou X."/>
            <person name="Chen J."/>
            <person name="Feng M."/>
            <person name="Jian J."/>
            <person name="Zhang X."/>
            <person name="Luo G."/>
            <person name="Jiang Y."/>
            <person name="Liu J."/>
            <person name="Wang Z."/>
            <person name="Sha Y."/>
            <person name="Zhang B."/>
            <person name="Wu H."/>
            <person name="Tang D."/>
            <person name="Shen Q."/>
            <person name="Xue P."/>
            <person name="Zou S."/>
            <person name="Wang X."/>
            <person name="Liu X."/>
            <person name="Wang F."/>
            <person name="Yang Y."/>
            <person name="An X."/>
            <person name="Dong Z."/>
            <person name="Zhang K."/>
            <person name="Zhang X."/>
            <person name="Luo M.C."/>
            <person name="Dvorak J."/>
            <person name="Tong Y."/>
            <person name="Wang J."/>
            <person name="Yang H."/>
            <person name="Li Z."/>
            <person name="Wang D."/>
            <person name="Zhang A."/>
            <person name="Wang J."/>
        </authorList>
    </citation>
    <scope>NUCLEOTIDE SEQUENCE</scope>
    <source>
        <strain evidence="5">cv. G1812</strain>
    </source>
</reference>
<dbReference type="Gramene" id="TuG1812G0700001412.01.T01">
    <property type="protein sequence ID" value="TuG1812G0700001412.01.T01"/>
    <property type="gene ID" value="TuG1812G0700001412.01"/>
</dbReference>
<feature type="compositionally biased region" description="Low complexity" evidence="2">
    <location>
        <begin position="1"/>
        <end position="17"/>
    </location>
</feature>
<evidence type="ECO:0000259" key="3">
    <source>
        <dbReference type="Pfam" id="PF04195"/>
    </source>
</evidence>
<dbReference type="GeneID" id="125520966"/>
<reference evidence="4" key="3">
    <citation type="submission" date="2022-06" db="UniProtKB">
        <authorList>
            <consortium name="EnsemblPlants"/>
        </authorList>
    </citation>
    <scope>IDENTIFICATION</scope>
</reference>
<evidence type="ECO:0000256" key="1">
    <source>
        <dbReference type="SAM" id="Coils"/>
    </source>
</evidence>
<feature type="compositionally biased region" description="Basic and acidic residues" evidence="2">
    <location>
        <begin position="348"/>
        <end position="357"/>
    </location>
</feature>
<name>A0A8R7QX44_TRIUA</name>
<feature type="domain" description="Transposase (putative) gypsy type" evidence="3">
    <location>
        <begin position="80"/>
        <end position="146"/>
    </location>
</feature>
<keyword evidence="1" id="KW-0175">Coiled coil</keyword>
<reference evidence="4" key="2">
    <citation type="submission" date="2018-03" db="EMBL/GenBank/DDBJ databases">
        <title>The Triticum urartu genome reveals the dynamic nature of wheat genome evolution.</title>
        <authorList>
            <person name="Ling H."/>
            <person name="Ma B."/>
            <person name="Shi X."/>
            <person name="Liu H."/>
            <person name="Dong L."/>
            <person name="Sun H."/>
            <person name="Cao Y."/>
            <person name="Gao Q."/>
            <person name="Zheng S."/>
            <person name="Li Y."/>
            <person name="Yu Y."/>
            <person name="Du H."/>
            <person name="Qi M."/>
            <person name="Li Y."/>
            <person name="Yu H."/>
            <person name="Cui Y."/>
            <person name="Wang N."/>
            <person name="Chen C."/>
            <person name="Wu H."/>
            <person name="Zhao Y."/>
            <person name="Zhang J."/>
            <person name="Li Y."/>
            <person name="Zhou W."/>
            <person name="Zhang B."/>
            <person name="Hu W."/>
            <person name="Eijk M."/>
            <person name="Tang J."/>
            <person name="Witsenboer H."/>
            <person name="Zhao S."/>
            <person name="Li Z."/>
            <person name="Zhang A."/>
            <person name="Wang D."/>
            <person name="Liang C."/>
        </authorList>
    </citation>
    <scope>NUCLEOTIDE SEQUENCE [LARGE SCALE GENOMIC DNA]</scope>
    <source>
        <strain evidence="4">cv. G1812</strain>
    </source>
</reference>
<dbReference type="AlphaFoldDB" id="A0A8R7QX44"/>
<evidence type="ECO:0000313" key="4">
    <source>
        <dbReference type="EnsemblPlants" id="TuG1812G0700001412.01.T01"/>
    </source>
</evidence>
<dbReference type="Proteomes" id="UP000015106">
    <property type="component" value="Chromosome 7"/>
</dbReference>
<dbReference type="KEGG" id="tua:125520966"/>
<feature type="compositionally biased region" description="Low complexity" evidence="2">
    <location>
        <begin position="24"/>
        <end position="33"/>
    </location>
</feature>
<dbReference type="InterPro" id="IPR007321">
    <property type="entry name" value="Transposase_28"/>
</dbReference>
<sequence>MPSSRPSSPSPPVVLLSDSDDDAASASAALSGPAAERITSSLVTQEDVDAVCRKHSVPREFAARPAGGLRACSAPPPGAVCVYAHALEAGVRFPLHPFFRDALVHFGLAPGQLAPNGWRVLVGFLALCHEAGVRPSVPLFRHFFKLLTIARKGGWYWFGSRAEAGVLFAGLKYNKSDREWEGGFFFLTSPEPWQCPVLWGEPPSKRFPADPVLTSQLKQSEKKLLEVHGVAVDLRAYLRKANLAAAFSSNLAGASPPPSPRSTVPKGMDPPARDMTDIMPVGRTAAPVVGTEQVKGDAHGDTLPVSGKKRRREEVTATDGPGCPAPVSTPHAPPSPPSFDPRSPHSPVPERHDGDSADWKAARKVLDGIITPSRELQFATSKPSDVVASSYIAMLQAANYATFSMTCALELDEKLVALERDNLALWEQLEKEKAARQAVEAELERAKRAAEAERERAKATAVQQFLVSEEYTRRVAEQALPAYLRGAEEMKRVVLRHYPHLDAGKLELPLD</sequence>
<evidence type="ECO:0000313" key="5">
    <source>
        <dbReference type="Proteomes" id="UP000015106"/>
    </source>
</evidence>
<feature type="region of interest" description="Disordered" evidence="2">
    <location>
        <begin position="250"/>
        <end position="357"/>
    </location>
</feature>
<proteinExistence type="predicted"/>
<organism evidence="4 5">
    <name type="scientific">Triticum urartu</name>
    <name type="common">Red wild einkorn</name>
    <name type="synonym">Crithodium urartu</name>
    <dbReference type="NCBI Taxonomy" id="4572"/>
    <lineage>
        <taxon>Eukaryota</taxon>
        <taxon>Viridiplantae</taxon>
        <taxon>Streptophyta</taxon>
        <taxon>Embryophyta</taxon>
        <taxon>Tracheophyta</taxon>
        <taxon>Spermatophyta</taxon>
        <taxon>Magnoliopsida</taxon>
        <taxon>Liliopsida</taxon>
        <taxon>Poales</taxon>
        <taxon>Poaceae</taxon>
        <taxon>BOP clade</taxon>
        <taxon>Pooideae</taxon>
        <taxon>Triticodae</taxon>
        <taxon>Triticeae</taxon>
        <taxon>Triticinae</taxon>
        <taxon>Triticum</taxon>
    </lineage>
</organism>
<dbReference type="EnsemblPlants" id="TuG1812G0700001412.01.T01">
    <property type="protein sequence ID" value="TuG1812G0700001412.01.T01"/>
    <property type="gene ID" value="TuG1812G0700001412.01"/>
</dbReference>
<accession>A0A8R7QX44</accession>
<dbReference type="PANTHER" id="PTHR31099">
    <property type="entry name" value="OS06G0165300 PROTEIN"/>
    <property type="match status" value="1"/>
</dbReference>
<feature type="coiled-coil region" evidence="1">
    <location>
        <begin position="429"/>
        <end position="463"/>
    </location>
</feature>
<dbReference type="PANTHER" id="PTHR31099:SF28">
    <property type="entry name" value="F5J5.12"/>
    <property type="match status" value="1"/>
</dbReference>
<evidence type="ECO:0000256" key="2">
    <source>
        <dbReference type="SAM" id="MobiDB-lite"/>
    </source>
</evidence>